<dbReference type="EMBL" id="WJQU01000001">
    <property type="protein sequence ID" value="KAJ6647456.1"/>
    <property type="molecule type" value="Genomic_DNA"/>
</dbReference>
<dbReference type="Gene3D" id="2.60.120.650">
    <property type="entry name" value="Cupin"/>
    <property type="match status" value="1"/>
</dbReference>
<evidence type="ECO:0000313" key="4">
    <source>
        <dbReference type="Proteomes" id="UP001151699"/>
    </source>
</evidence>
<dbReference type="Pfam" id="PF13621">
    <property type="entry name" value="Cupin_8"/>
    <property type="match status" value="1"/>
</dbReference>
<feature type="transmembrane region" description="Helical" evidence="1">
    <location>
        <begin position="52"/>
        <end position="78"/>
    </location>
</feature>
<dbReference type="GO" id="GO:0016706">
    <property type="term" value="F:2-oxoglutarate-dependent dioxygenase activity"/>
    <property type="evidence" value="ECO:0007669"/>
    <property type="project" value="TreeGrafter"/>
</dbReference>
<evidence type="ECO:0000313" key="3">
    <source>
        <dbReference type="EMBL" id="KAJ6647456.1"/>
    </source>
</evidence>
<organism evidence="3 4">
    <name type="scientific">Pseudolycoriella hygida</name>
    <dbReference type="NCBI Taxonomy" id="35572"/>
    <lineage>
        <taxon>Eukaryota</taxon>
        <taxon>Metazoa</taxon>
        <taxon>Ecdysozoa</taxon>
        <taxon>Arthropoda</taxon>
        <taxon>Hexapoda</taxon>
        <taxon>Insecta</taxon>
        <taxon>Pterygota</taxon>
        <taxon>Neoptera</taxon>
        <taxon>Endopterygota</taxon>
        <taxon>Diptera</taxon>
        <taxon>Nematocera</taxon>
        <taxon>Sciaroidea</taxon>
        <taxon>Sciaridae</taxon>
        <taxon>Pseudolycoriella</taxon>
    </lineage>
</organism>
<evidence type="ECO:0000256" key="1">
    <source>
        <dbReference type="SAM" id="Phobius"/>
    </source>
</evidence>
<keyword evidence="1" id="KW-0472">Membrane</keyword>
<comment type="caution">
    <text evidence="3">The sequence shown here is derived from an EMBL/GenBank/DDBJ whole genome shotgun (WGS) entry which is preliminary data.</text>
</comment>
<gene>
    <name evidence="3" type="ORF">Bhyg_02679</name>
</gene>
<dbReference type="OrthoDB" id="47883at2759"/>
<reference evidence="3" key="1">
    <citation type="submission" date="2022-07" db="EMBL/GenBank/DDBJ databases">
        <authorList>
            <person name="Trinca V."/>
            <person name="Uliana J.V.C."/>
            <person name="Torres T.T."/>
            <person name="Ward R.J."/>
            <person name="Monesi N."/>
        </authorList>
    </citation>
    <scope>NUCLEOTIDE SEQUENCE</scope>
    <source>
        <strain evidence="3">HSMRA1968</strain>
        <tissue evidence="3">Whole embryos</tissue>
    </source>
</reference>
<dbReference type="InterPro" id="IPR050910">
    <property type="entry name" value="JMJD6_ArgDemeth/LysHydrox"/>
</dbReference>
<accession>A0A9Q0NBV8</accession>
<proteinExistence type="predicted"/>
<dbReference type="PANTHER" id="PTHR12480">
    <property type="entry name" value="ARGININE DEMETHYLASE AND LYSYL-HYDROXYLASE JMJD"/>
    <property type="match status" value="1"/>
</dbReference>
<keyword evidence="1" id="KW-1133">Transmembrane helix</keyword>
<protein>
    <recommendedName>
        <fullName evidence="2">Cupin-like domain-containing protein</fullName>
    </recommendedName>
</protein>
<sequence>MSRKKNKIFEEVIRPELDKIHNEILKHPEITVADLYDAYKKSLESEDSRENIIFSAIGMIFFIVIAVPIVNYVFAFILGIRCFIPNNYVVWEATRPIANCAYCQHVRGPLILPNMTREEFLPYAYSPQPIIIKNSISHWPAGKLLNYNYLKNLYSKYKDDLNSFSDECQFLNFKSNFLILRDLFEMPPERAENGTEPWYVGFSNCQTKILNELRKLYPVPPHFLPADTEIPSHDYIFMGYDDGANMHLDYIPRLMWQAQLRGNKTWTLAPTPECSSICDQFTFYVESGDAVLIDTRIWYHGTSIKTKKQFSLTIQSEYG</sequence>
<keyword evidence="1" id="KW-0812">Transmembrane</keyword>
<evidence type="ECO:0000259" key="2">
    <source>
        <dbReference type="Pfam" id="PF13621"/>
    </source>
</evidence>
<dbReference type="AlphaFoldDB" id="A0A9Q0NBV8"/>
<dbReference type="PANTHER" id="PTHR12480:SF13">
    <property type="entry name" value="LD14533P"/>
    <property type="match status" value="1"/>
</dbReference>
<name>A0A9Q0NBV8_9DIPT</name>
<dbReference type="InterPro" id="IPR041667">
    <property type="entry name" value="Cupin_8"/>
</dbReference>
<dbReference type="Proteomes" id="UP001151699">
    <property type="component" value="Chromosome A"/>
</dbReference>
<feature type="domain" description="Cupin-like" evidence="2">
    <location>
        <begin position="122"/>
        <end position="271"/>
    </location>
</feature>
<dbReference type="SUPFAM" id="SSF51197">
    <property type="entry name" value="Clavaminate synthase-like"/>
    <property type="match status" value="1"/>
</dbReference>
<keyword evidence="4" id="KW-1185">Reference proteome</keyword>